<evidence type="ECO:0000313" key="2">
    <source>
        <dbReference type="Proteomes" id="UP000325395"/>
    </source>
</evidence>
<keyword evidence="2" id="KW-1185">Reference proteome</keyword>
<dbReference type="InterPro" id="IPR036188">
    <property type="entry name" value="FAD/NAD-bd_sf"/>
</dbReference>
<dbReference type="PANTHER" id="PTHR47356:SF2">
    <property type="entry name" value="FAD-BINDING DOMAIN-CONTAINING PROTEIN-RELATED"/>
    <property type="match status" value="1"/>
</dbReference>
<name>A0ABQ6WLA6_9EURO</name>
<organism evidence="1 2">
    <name type="scientific">Aspergillus pseudocaelatus</name>
    <dbReference type="NCBI Taxonomy" id="1825620"/>
    <lineage>
        <taxon>Eukaryota</taxon>
        <taxon>Fungi</taxon>
        <taxon>Dikarya</taxon>
        <taxon>Ascomycota</taxon>
        <taxon>Pezizomycotina</taxon>
        <taxon>Eurotiomycetes</taxon>
        <taxon>Eurotiomycetidae</taxon>
        <taxon>Eurotiales</taxon>
        <taxon>Aspergillaceae</taxon>
        <taxon>Aspergillus</taxon>
        <taxon>Aspergillus subgen. Circumdati</taxon>
    </lineage>
</organism>
<dbReference type="Proteomes" id="UP000325395">
    <property type="component" value="Unassembled WGS sequence"/>
</dbReference>
<gene>
    <name evidence="1" type="ORF">BDV36DRAFT_295690</name>
</gene>
<dbReference type="PANTHER" id="PTHR47356">
    <property type="entry name" value="FAD-DEPENDENT MONOOXYGENASE ASQG-RELATED"/>
    <property type="match status" value="1"/>
</dbReference>
<dbReference type="SUPFAM" id="SSF51905">
    <property type="entry name" value="FAD/NAD(P)-binding domain"/>
    <property type="match status" value="1"/>
</dbReference>
<dbReference type="Gene3D" id="3.50.50.60">
    <property type="entry name" value="FAD/NAD(P)-binding domain"/>
    <property type="match status" value="1"/>
</dbReference>
<evidence type="ECO:0000313" key="1">
    <source>
        <dbReference type="EMBL" id="KAE8417925.1"/>
    </source>
</evidence>
<proteinExistence type="predicted"/>
<dbReference type="EMBL" id="ML735732">
    <property type="protein sequence ID" value="KAE8417925.1"/>
    <property type="molecule type" value="Genomic_DNA"/>
</dbReference>
<dbReference type="InterPro" id="IPR050562">
    <property type="entry name" value="FAD_mOase_fung"/>
</dbReference>
<accession>A0ABQ6WLA6</accession>
<sequence>MVHITDFRVIIVGGSSADRALAHSLQRCAIDLVVLEANDNIAHQVGASIGILTTGPGSGINLPLQLKAMSRSQGMLTDLPHMSPNVGHGGNSVVETAASLANEVTRLESGILVKGEFLDFPLLPVRPGQGTMPYVRWG</sequence>
<protein>
    <recommendedName>
        <fullName evidence="3">Glucose-methanol-choline oxidoreductase N-terminal domain-containing protein</fullName>
    </recommendedName>
</protein>
<evidence type="ECO:0008006" key="3">
    <source>
        <dbReference type="Google" id="ProtNLM"/>
    </source>
</evidence>
<reference evidence="1 2" key="1">
    <citation type="submission" date="2019-04" db="EMBL/GenBank/DDBJ databases">
        <authorList>
            <consortium name="DOE Joint Genome Institute"/>
            <person name="Mondo S."/>
            <person name="Kjaerbolling I."/>
            <person name="Vesth T."/>
            <person name="Frisvad J.C."/>
            <person name="Nybo J.L."/>
            <person name="Theobald S."/>
            <person name="Kildgaard S."/>
            <person name="Isbrandt T."/>
            <person name="Kuo A."/>
            <person name="Sato A."/>
            <person name="Lyhne E.K."/>
            <person name="Kogle M.E."/>
            <person name="Wiebenga A."/>
            <person name="Kun R.S."/>
            <person name="Lubbers R.J."/>
            <person name="Makela M.R."/>
            <person name="Barry K."/>
            <person name="Chovatia M."/>
            <person name="Clum A."/>
            <person name="Daum C."/>
            <person name="Haridas S."/>
            <person name="He G."/>
            <person name="LaButti K."/>
            <person name="Lipzen A."/>
            <person name="Riley R."/>
            <person name="Salamov A."/>
            <person name="Simmons B.A."/>
            <person name="Magnuson J.K."/>
            <person name="Henrissat B."/>
            <person name="Mortensen U.H."/>
            <person name="Larsen T.O."/>
            <person name="Devries R.P."/>
            <person name="Grigoriev I.V."/>
            <person name="Machida M."/>
            <person name="Baker S.E."/>
            <person name="Andersen M.R."/>
            <person name="Cantor M.N."/>
            <person name="Hua S.X."/>
        </authorList>
    </citation>
    <scope>NUCLEOTIDE SEQUENCE [LARGE SCALE GENOMIC DNA]</scope>
    <source>
        <strain evidence="1 2">CBS 117616</strain>
    </source>
</reference>